<dbReference type="RefSeq" id="WP_078526855.1">
    <property type="nucleotide sequence ID" value="NZ_CP019875.1"/>
</dbReference>
<organism evidence="2 4">
    <name type="scientific">Komagataeibacter nataicola</name>
    <dbReference type="NCBI Taxonomy" id="265960"/>
    <lineage>
        <taxon>Bacteria</taxon>
        <taxon>Pseudomonadati</taxon>
        <taxon>Pseudomonadota</taxon>
        <taxon>Alphaproteobacteria</taxon>
        <taxon>Acetobacterales</taxon>
        <taxon>Acetobacteraceae</taxon>
        <taxon>Komagataeibacter</taxon>
    </lineage>
</organism>
<reference evidence="4" key="1">
    <citation type="submission" date="2017-02" db="EMBL/GenBank/DDBJ databases">
        <title>zhang.</title>
        <authorList>
            <person name="Zhang H."/>
        </authorList>
    </citation>
    <scope>NUCLEOTIDE SEQUENCE [LARGE SCALE GENOMIC DNA]</scope>
    <source>
        <strain evidence="4">RZS01</strain>
    </source>
</reference>
<keyword evidence="1" id="KW-0472">Membrane</keyword>
<dbReference type="KEGG" id="kna:B0W47_13740"/>
<keyword evidence="5" id="KW-1185">Reference proteome</keyword>
<evidence type="ECO:0000313" key="4">
    <source>
        <dbReference type="Proteomes" id="UP000189683"/>
    </source>
</evidence>
<dbReference type="OrthoDB" id="9920880at2"/>
<evidence type="ECO:0000313" key="3">
    <source>
        <dbReference type="EMBL" id="PYD67589.1"/>
    </source>
</evidence>
<evidence type="ECO:0000256" key="1">
    <source>
        <dbReference type="SAM" id="Phobius"/>
    </source>
</evidence>
<dbReference type="Proteomes" id="UP000189683">
    <property type="component" value="Chromosome"/>
</dbReference>
<proteinExistence type="predicted"/>
<feature type="transmembrane region" description="Helical" evidence="1">
    <location>
        <begin position="21"/>
        <end position="38"/>
    </location>
</feature>
<dbReference type="AlphaFoldDB" id="A0A9N7H3H1"/>
<accession>A0A9N7H3H1</accession>
<sequence length="126" mass="14320">MHDHEQYIFGLFNTRWWYERPSYTAALLVSMLLVWLFSSHLLNRAIANITASGEGEEKKKKGNSEKTLGELILSGISFVYEHGLAYFMMFLLMGAIGPFVLVIPCVLLAVSRYWRQEDRAASLGAD</sequence>
<protein>
    <submittedName>
        <fullName evidence="2">Uncharacterized protein</fullName>
    </submittedName>
</protein>
<reference evidence="2" key="2">
    <citation type="submission" date="2017-02" db="EMBL/GenBank/DDBJ databases">
        <authorList>
            <person name="Zhang H."/>
        </authorList>
    </citation>
    <scope>NUCLEOTIDE SEQUENCE</scope>
    <source>
        <strain evidence="2">RZS01</strain>
    </source>
</reference>
<keyword evidence="1" id="KW-0812">Transmembrane</keyword>
<reference evidence="3 5" key="3">
    <citation type="submission" date="2017-06" db="EMBL/GenBank/DDBJ databases">
        <title>A draft genome sequence of Komagataeibacter nataicola LMG 1536.</title>
        <authorList>
            <person name="Skraban J."/>
            <person name="Cleenwerck I."/>
            <person name="Vandamme P."/>
            <person name="Trcek J."/>
        </authorList>
    </citation>
    <scope>NUCLEOTIDE SEQUENCE [LARGE SCALE GENOMIC DNA]</scope>
    <source>
        <strain evidence="3 5">LMG 1536</strain>
    </source>
</reference>
<gene>
    <name evidence="2" type="ORF">B0W47_13740</name>
    <name evidence="3" type="ORF">CDI09_01485</name>
</gene>
<dbReference type="EMBL" id="NIRT01000002">
    <property type="protein sequence ID" value="PYD67589.1"/>
    <property type="molecule type" value="Genomic_DNA"/>
</dbReference>
<dbReference type="EMBL" id="CP019875">
    <property type="protein sequence ID" value="AQU88353.1"/>
    <property type="molecule type" value="Genomic_DNA"/>
</dbReference>
<evidence type="ECO:0000313" key="2">
    <source>
        <dbReference type="EMBL" id="AQU88353.1"/>
    </source>
</evidence>
<keyword evidence="1" id="KW-1133">Transmembrane helix</keyword>
<name>A0A9N7H3H1_9PROT</name>
<dbReference type="Proteomes" id="UP000247512">
    <property type="component" value="Unassembled WGS sequence"/>
</dbReference>
<evidence type="ECO:0000313" key="5">
    <source>
        <dbReference type="Proteomes" id="UP000247512"/>
    </source>
</evidence>
<feature type="transmembrane region" description="Helical" evidence="1">
    <location>
        <begin position="84"/>
        <end position="110"/>
    </location>
</feature>